<keyword evidence="2" id="KW-1185">Reference proteome</keyword>
<organism evidence="1 2">
    <name type="scientific">Pedobacter psychrodurus</name>
    <dbReference type="NCBI Taxonomy" id="2530456"/>
    <lineage>
        <taxon>Bacteria</taxon>
        <taxon>Pseudomonadati</taxon>
        <taxon>Bacteroidota</taxon>
        <taxon>Sphingobacteriia</taxon>
        <taxon>Sphingobacteriales</taxon>
        <taxon>Sphingobacteriaceae</taxon>
        <taxon>Pedobacter</taxon>
    </lineage>
</organism>
<protein>
    <submittedName>
        <fullName evidence="1">DUF433 domain-containing protein</fullName>
    </submittedName>
</protein>
<dbReference type="InterPro" id="IPR036388">
    <property type="entry name" value="WH-like_DNA-bd_sf"/>
</dbReference>
<sequence length="225" mass="26007">MESNNLNQQLGGGIYTIPEVAFILKLPVGKVRRWMTEFWDNKFSKKNSNKYSWGEGRDKATNFYTLIEFYVFYQLRALNISTNRIFKAHQDMAEQLNTAYPFASSKLLSDGKSILFTMKDGTIVEADNTRQAVFKQIIEQFCKKIEFSTTDIAERFYPLGKEKHIIVDPHHQFGQPVIEETNILAQTLYELYNAGETVAFLSRLYDLKEIDIQSAIELFTIKEAA</sequence>
<dbReference type="EMBL" id="SJSO01000021">
    <property type="protein sequence ID" value="TCD19864.1"/>
    <property type="molecule type" value="Genomic_DNA"/>
</dbReference>
<evidence type="ECO:0000313" key="1">
    <source>
        <dbReference type="EMBL" id="TCD19864.1"/>
    </source>
</evidence>
<dbReference type="Gene3D" id="1.10.10.10">
    <property type="entry name" value="Winged helix-like DNA-binding domain superfamily/Winged helix DNA-binding domain"/>
    <property type="match status" value="1"/>
</dbReference>
<accession>A0A4R0PIZ0</accession>
<comment type="caution">
    <text evidence="1">The sequence shown here is derived from an EMBL/GenBank/DDBJ whole genome shotgun (WGS) entry which is preliminary data.</text>
</comment>
<dbReference type="AlphaFoldDB" id="A0A4R0PIZ0"/>
<dbReference type="SUPFAM" id="SSF46689">
    <property type="entry name" value="Homeodomain-like"/>
    <property type="match status" value="1"/>
</dbReference>
<dbReference type="Pfam" id="PF04255">
    <property type="entry name" value="DUF433"/>
    <property type="match status" value="1"/>
</dbReference>
<dbReference type="RefSeq" id="WP_131533345.1">
    <property type="nucleotide sequence ID" value="NZ_SJSO01000021.1"/>
</dbReference>
<reference evidence="1 2" key="1">
    <citation type="submission" date="2019-02" db="EMBL/GenBank/DDBJ databases">
        <title>Pedobacter sp. RP-3-21 sp. nov., isolated from Arctic soil.</title>
        <authorList>
            <person name="Dahal R.H."/>
        </authorList>
    </citation>
    <scope>NUCLEOTIDE SEQUENCE [LARGE SCALE GENOMIC DNA]</scope>
    <source>
        <strain evidence="1 2">RP-3-21</strain>
    </source>
</reference>
<dbReference type="OrthoDB" id="940717at2"/>
<dbReference type="InterPro" id="IPR009057">
    <property type="entry name" value="Homeodomain-like_sf"/>
</dbReference>
<evidence type="ECO:0000313" key="2">
    <source>
        <dbReference type="Proteomes" id="UP000293925"/>
    </source>
</evidence>
<name>A0A4R0PIZ0_9SPHI</name>
<dbReference type="Proteomes" id="UP000293925">
    <property type="component" value="Unassembled WGS sequence"/>
</dbReference>
<gene>
    <name evidence="1" type="ORF">EZ456_20365</name>
</gene>
<proteinExistence type="predicted"/>
<dbReference type="InterPro" id="IPR007367">
    <property type="entry name" value="DUF433"/>
</dbReference>